<dbReference type="PIRSF" id="PIRSF006485">
    <property type="entry name" value="GTP-binding_EngA"/>
    <property type="match status" value="1"/>
</dbReference>
<keyword evidence="3 8" id="KW-0690">Ribosome biogenesis</keyword>
<evidence type="ECO:0000259" key="11">
    <source>
        <dbReference type="PROSITE" id="PS51712"/>
    </source>
</evidence>
<dbReference type="AlphaFoldDB" id="A0A494Y3W6"/>
<evidence type="ECO:0000256" key="1">
    <source>
        <dbReference type="ARBA" id="ARBA00008279"/>
    </source>
</evidence>
<feature type="binding site" evidence="8">
    <location>
        <begin position="119"/>
        <end position="122"/>
    </location>
    <ligand>
        <name>GTP</name>
        <dbReference type="ChEBI" id="CHEBI:37565"/>
        <label>1</label>
    </ligand>
</feature>
<comment type="function">
    <text evidence="8 10">GTPase that plays an essential role in the late steps of ribosome biogenesis.</text>
</comment>
<feature type="domain" description="EngA-type G" evidence="11">
    <location>
        <begin position="180"/>
        <end position="353"/>
    </location>
</feature>
<dbReference type="GO" id="GO:0043022">
    <property type="term" value="F:ribosome binding"/>
    <property type="evidence" value="ECO:0007669"/>
    <property type="project" value="TreeGrafter"/>
</dbReference>
<dbReference type="CDD" id="cd01895">
    <property type="entry name" value="EngA2"/>
    <property type="match status" value="1"/>
</dbReference>
<evidence type="ECO:0000256" key="2">
    <source>
        <dbReference type="ARBA" id="ARBA00020953"/>
    </source>
</evidence>
<dbReference type="FunFam" id="3.40.50.300:FF:000040">
    <property type="entry name" value="GTPase Der"/>
    <property type="match status" value="1"/>
</dbReference>
<feature type="binding site" evidence="8">
    <location>
        <begin position="186"/>
        <end position="193"/>
    </location>
    <ligand>
        <name>GTP</name>
        <dbReference type="ChEBI" id="CHEBI:37565"/>
        <label>2</label>
    </ligand>
</feature>
<sequence length="445" mass="49078">MKPVIALVGRPNVGKSTLFNRLTRTRDALVADLPGLTRDRHYGEGRVGSRPYLVVDTGGFEPVAKDGILHEMARQTRQAVEESDVIVFIVDGRNGLAPQDKTIADYLRKSGRPIVLVVNKAEGMRYSAVAADFYELGLGDPRAISSAHGDGVTETIDDALAIAYAGRPEEDDEAANTRGTKIAIVGRPNVGKSTLVNTLIGEERVIAFDMPGTTRDSIHVEFERQGRPYTLIDTAGLRRRGRVFEAIEKFSVVKTLQSISDANVVILLLDAQQDVSEQDAHIAGFVVEQGRALVVGVNKWDGLDSHARDRIKHDMQRKLKFLDFAKFHFVSAKENTGIGALMRSVDEAYAAAMAKLPTPRLTRALIDAVQFQQPRRKGPVRPKLRYAHQGGQNPPIIVVHGNALDAITDAYKRYLEGRFRETFGLTGTPLRIEFRSSQNPYADKD</sequence>
<evidence type="ECO:0000256" key="8">
    <source>
        <dbReference type="HAMAP-Rule" id="MF_00195"/>
    </source>
</evidence>
<keyword evidence="6 8" id="KW-0342">GTP-binding</keyword>
<feature type="binding site" evidence="8">
    <location>
        <begin position="298"/>
        <end position="301"/>
    </location>
    <ligand>
        <name>GTP</name>
        <dbReference type="ChEBI" id="CHEBI:37565"/>
        <label>2</label>
    </ligand>
</feature>
<reference evidence="12 13" key="1">
    <citation type="submission" date="2018-10" db="EMBL/GenBank/DDBJ databases">
        <title>Robbsia sp. DHC34, isolated from soil.</title>
        <authorList>
            <person name="Gao Z.-H."/>
            <person name="Qiu L.-H."/>
        </authorList>
    </citation>
    <scope>NUCLEOTIDE SEQUENCE [LARGE SCALE GENOMIC DNA]</scope>
    <source>
        <strain evidence="12 13">DHC34</strain>
    </source>
</reference>
<dbReference type="HAMAP" id="MF_00195">
    <property type="entry name" value="GTPase_Der"/>
    <property type="match status" value="1"/>
</dbReference>
<comment type="similarity">
    <text evidence="1 8 9 10">Belongs to the TRAFAC class TrmE-Era-EngA-EngB-Septin-like GTPase superfamily. EngA (Der) GTPase family.</text>
</comment>
<dbReference type="EMBL" id="RBZU01000005">
    <property type="protein sequence ID" value="RKP54606.1"/>
    <property type="molecule type" value="Genomic_DNA"/>
</dbReference>
<protein>
    <recommendedName>
        <fullName evidence="2 8">GTPase Der</fullName>
    </recommendedName>
    <alternativeName>
        <fullName evidence="7 8">GTP-binding protein EngA</fullName>
    </alternativeName>
</protein>
<feature type="binding site" evidence="8">
    <location>
        <begin position="9"/>
        <end position="16"/>
    </location>
    <ligand>
        <name>GTP</name>
        <dbReference type="ChEBI" id="CHEBI:37565"/>
        <label>1</label>
    </ligand>
</feature>
<feature type="domain" description="EngA-type G" evidence="11">
    <location>
        <begin position="3"/>
        <end position="167"/>
    </location>
</feature>
<evidence type="ECO:0000313" key="13">
    <source>
        <dbReference type="Proteomes" id="UP000270342"/>
    </source>
</evidence>
<dbReference type="GO" id="GO:0042254">
    <property type="term" value="P:ribosome biogenesis"/>
    <property type="evidence" value="ECO:0007669"/>
    <property type="project" value="UniProtKB-KW"/>
</dbReference>
<dbReference type="RefSeq" id="WP_121087144.1">
    <property type="nucleotide sequence ID" value="NZ_RBZU01000005.1"/>
</dbReference>
<dbReference type="PROSITE" id="PS51712">
    <property type="entry name" value="G_ENGA"/>
    <property type="match status" value="2"/>
</dbReference>
<feature type="binding site" evidence="8">
    <location>
        <begin position="233"/>
        <end position="237"/>
    </location>
    <ligand>
        <name>GTP</name>
        <dbReference type="ChEBI" id="CHEBI:37565"/>
        <label>2</label>
    </ligand>
</feature>
<dbReference type="OrthoDB" id="9805918at2"/>
<dbReference type="InterPro" id="IPR031166">
    <property type="entry name" value="G_ENGA"/>
</dbReference>
<dbReference type="InterPro" id="IPR016484">
    <property type="entry name" value="GTPase_Der"/>
</dbReference>
<dbReference type="SUPFAM" id="SSF52540">
    <property type="entry name" value="P-loop containing nucleoside triphosphate hydrolases"/>
    <property type="match status" value="2"/>
</dbReference>
<dbReference type="NCBIfam" id="TIGR00231">
    <property type="entry name" value="small_GTP"/>
    <property type="match status" value="2"/>
</dbReference>
<dbReference type="PANTHER" id="PTHR43834">
    <property type="entry name" value="GTPASE DER"/>
    <property type="match status" value="1"/>
</dbReference>
<evidence type="ECO:0000256" key="10">
    <source>
        <dbReference type="RuleBase" id="RU004481"/>
    </source>
</evidence>
<keyword evidence="5 8" id="KW-0547">Nucleotide-binding</keyword>
<dbReference type="InterPro" id="IPR032859">
    <property type="entry name" value="KH_dom-like"/>
</dbReference>
<dbReference type="Proteomes" id="UP000270342">
    <property type="component" value="Unassembled WGS sequence"/>
</dbReference>
<keyword evidence="13" id="KW-1185">Reference proteome</keyword>
<dbReference type="InterPro" id="IPR027417">
    <property type="entry name" value="P-loop_NTPase"/>
</dbReference>
<dbReference type="Pfam" id="PF01926">
    <property type="entry name" value="MMR_HSR1"/>
    <property type="match status" value="2"/>
</dbReference>
<accession>A0A494Y3W6</accession>
<dbReference type="SMART" id="SM00382">
    <property type="entry name" value="AAA"/>
    <property type="match status" value="2"/>
</dbReference>
<evidence type="ECO:0000256" key="4">
    <source>
        <dbReference type="ARBA" id="ARBA00022737"/>
    </source>
</evidence>
<evidence type="ECO:0000256" key="7">
    <source>
        <dbReference type="ARBA" id="ARBA00032345"/>
    </source>
</evidence>
<evidence type="ECO:0000256" key="3">
    <source>
        <dbReference type="ARBA" id="ARBA00022517"/>
    </source>
</evidence>
<dbReference type="InterPro" id="IPR006073">
    <property type="entry name" value="GTP-bd"/>
</dbReference>
<evidence type="ECO:0000313" key="12">
    <source>
        <dbReference type="EMBL" id="RKP54606.1"/>
    </source>
</evidence>
<dbReference type="InterPro" id="IPR003593">
    <property type="entry name" value="AAA+_ATPase"/>
</dbReference>
<evidence type="ECO:0000256" key="6">
    <source>
        <dbReference type="ARBA" id="ARBA00023134"/>
    </source>
</evidence>
<dbReference type="InterPro" id="IPR005225">
    <property type="entry name" value="Small_GTP-bd"/>
</dbReference>
<dbReference type="GO" id="GO:0005525">
    <property type="term" value="F:GTP binding"/>
    <property type="evidence" value="ECO:0007669"/>
    <property type="project" value="UniProtKB-UniRule"/>
</dbReference>
<dbReference type="FunFam" id="3.30.300.20:FF:000004">
    <property type="entry name" value="GTPase Der"/>
    <property type="match status" value="1"/>
</dbReference>
<dbReference type="NCBIfam" id="TIGR03594">
    <property type="entry name" value="GTPase_EngA"/>
    <property type="match status" value="1"/>
</dbReference>
<comment type="subunit">
    <text evidence="8">Associates with the 50S ribosomal subunit.</text>
</comment>
<dbReference type="Pfam" id="PF14714">
    <property type="entry name" value="KH_dom-like"/>
    <property type="match status" value="1"/>
</dbReference>
<dbReference type="PANTHER" id="PTHR43834:SF6">
    <property type="entry name" value="GTPASE DER"/>
    <property type="match status" value="1"/>
</dbReference>
<dbReference type="CDD" id="cd01894">
    <property type="entry name" value="EngA1"/>
    <property type="match status" value="1"/>
</dbReference>
<comment type="caution">
    <text evidence="12">The sequence shown here is derived from an EMBL/GenBank/DDBJ whole genome shotgun (WGS) entry which is preliminary data.</text>
</comment>
<name>A0A494Y3W6_9BURK</name>
<evidence type="ECO:0000256" key="5">
    <source>
        <dbReference type="ARBA" id="ARBA00022741"/>
    </source>
</evidence>
<organism evidence="12 13">
    <name type="scientific">Pararobbsia silviterrae</name>
    <dbReference type="NCBI Taxonomy" id="1792498"/>
    <lineage>
        <taxon>Bacteria</taxon>
        <taxon>Pseudomonadati</taxon>
        <taxon>Pseudomonadota</taxon>
        <taxon>Betaproteobacteria</taxon>
        <taxon>Burkholderiales</taxon>
        <taxon>Burkholderiaceae</taxon>
        <taxon>Pararobbsia</taxon>
    </lineage>
</organism>
<dbReference type="PRINTS" id="PR00326">
    <property type="entry name" value="GTP1OBG"/>
</dbReference>
<keyword evidence="4 10" id="KW-0677">Repeat</keyword>
<proteinExistence type="inferred from homology"/>
<dbReference type="FunFam" id="3.40.50.300:FF:000057">
    <property type="entry name" value="GTPase Der"/>
    <property type="match status" value="1"/>
</dbReference>
<evidence type="ECO:0000256" key="9">
    <source>
        <dbReference type="PROSITE-ProRule" id="PRU01049"/>
    </source>
</evidence>
<gene>
    <name evidence="8" type="primary">der</name>
    <name evidence="12" type="ORF">D7S86_13120</name>
</gene>
<dbReference type="Gene3D" id="3.30.300.20">
    <property type="match status" value="1"/>
</dbReference>
<dbReference type="Gene3D" id="3.40.50.300">
    <property type="entry name" value="P-loop containing nucleotide triphosphate hydrolases"/>
    <property type="match status" value="2"/>
</dbReference>
<dbReference type="InterPro" id="IPR015946">
    <property type="entry name" value="KH_dom-like_a/b"/>
</dbReference>
<feature type="binding site" evidence="8">
    <location>
        <begin position="56"/>
        <end position="60"/>
    </location>
    <ligand>
        <name>GTP</name>
        <dbReference type="ChEBI" id="CHEBI:37565"/>
        <label>1</label>
    </ligand>
</feature>